<sequence length="68" mass="7388">MGFKYQVEFCDISPNAKIGSGLPIYNSLGILIGEVRIGKNLKLFQNVTFGSVQVFEVGDGVNLFSVAF</sequence>
<dbReference type="EMBL" id="NUEQ01000112">
    <property type="protein sequence ID" value="PEJ25962.1"/>
    <property type="molecule type" value="Genomic_DNA"/>
</dbReference>
<accession>A0AAX0RV80</accession>
<evidence type="ECO:0000313" key="2">
    <source>
        <dbReference type="Proteomes" id="UP000220106"/>
    </source>
</evidence>
<protein>
    <submittedName>
        <fullName evidence="1">Uncharacterized protein</fullName>
    </submittedName>
</protein>
<dbReference type="InterPro" id="IPR011004">
    <property type="entry name" value="Trimer_LpxA-like_sf"/>
</dbReference>
<name>A0AAX0RV80_9BACI</name>
<gene>
    <name evidence="1" type="ORF">CN689_25275</name>
</gene>
<evidence type="ECO:0000313" key="1">
    <source>
        <dbReference type="EMBL" id="PEJ25962.1"/>
    </source>
</evidence>
<dbReference type="RefSeq" id="WP_098177843.1">
    <property type="nucleotide sequence ID" value="NZ_NUEQ01000112.1"/>
</dbReference>
<comment type="caution">
    <text evidence="1">The sequence shown here is derived from an EMBL/GenBank/DDBJ whole genome shotgun (WGS) entry which is preliminary data.</text>
</comment>
<reference evidence="1 2" key="1">
    <citation type="submission" date="2017-09" db="EMBL/GenBank/DDBJ databases">
        <title>Large-scale bioinformatics analysis of Bacillus genomes uncovers conserved roles of natural products in bacterial physiology.</title>
        <authorList>
            <consortium name="Agbiome Team Llc"/>
            <person name="Bleich R.M."/>
            <person name="Kirk G.J."/>
            <person name="Santa Maria K.C."/>
            <person name="Allen S.E."/>
            <person name="Farag S."/>
            <person name="Shank E.A."/>
            <person name="Bowers A."/>
        </authorList>
    </citation>
    <scope>NUCLEOTIDE SEQUENCE [LARGE SCALE GENOMIC DNA]</scope>
    <source>
        <strain evidence="1 2">AFS003229</strain>
    </source>
</reference>
<proteinExistence type="predicted"/>
<organism evidence="1 2">
    <name type="scientific">Peribacillus butanolivorans</name>
    <dbReference type="NCBI Taxonomy" id="421767"/>
    <lineage>
        <taxon>Bacteria</taxon>
        <taxon>Bacillati</taxon>
        <taxon>Bacillota</taxon>
        <taxon>Bacilli</taxon>
        <taxon>Bacillales</taxon>
        <taxon>Bacillaceae</taxon>
        <taxon>Peribacillus</taxon>
    </lineage>
</organism>
<dbReference type="AlphaFoldDB" id="A0AAX0RV80"/>
<dbReference type="Proteomes" id="UP000220106">
    <property type="component" value="Unassembled WGS sequence"/>
</dbReference>
<dbReference type="SUPFAM" id="SSF51161">
    <property type="entry name" value="Trimeric LpxA-like enzymes"/>
    <property type="match status" value="1"/>
</dbReference>